<dbReference type="Pfam" id="PF13424">
    <property type="entry name" value="TPR_12"/>
    <property type="match status" value="1"/>
</dbReference>
<dbReference type="InterPro" id="IPR019734">
    <property type="entry name" value="TPR_rpt"/>
</dbReference>
<dbReference type="PANTHER" id="PTHR45138:SF9">
    <property type="entry name" value="DIGUANYLATE CYCLASE DGCM-RELATED"/>
    <property type="match status" value="1"/>
</dbReference>
<dbReference type="InterPro" id="IPR000160">
    <property type="entry name" value="GGDEF_dom"/>
</dbReference>
<dbReference type="RefSeq" id="WP_102521251.1">
    <property type="nucleotide sequence ID" value="NZ_LT960611.1"/>
</dbReference>
<dbReference type="SMART" id="SM00028">
    <property type="entry name" value="TPR"/>
    <property type="match status" value="4"/>
</dbReference>
<comment type="catalytic activity">
    <reaction evidence="2">
        <text>2 GTP = 3',3'-c-di-GMP + 2 diphosphate</text>
        <dbReference type="Rhea" id="RHEA:24898"/>
        <dbReference type="ChEBI" id="CHEBI:33019"/>
        <dbReference type="ChEBI" id="CHEBI:37565"/>
        <dbReference type="ChEBI" id="CHEBI:58805"/>
        <dbReference type="EC" id="2.7.7.65"/>
    </reaction>
</comment>
<dbReference type="GO" id="GO:0005886">
    <property type="term" value="C:plasma membrane"/>
    <property type="evidence" value="ECO:0007669"/>
    <property type="project" value="TreeGrafter"/>
</dbReference>
<dbReference type="InterPro" id="IPR029787">
    <property type="entry name" value="Nucleotide_cyclase"/>
</dbReference>
<keyword evidence="6" id="KW-1185">Reference proteome</keyword>
<accession>A0A2N8Z905</accession>
<dbReference type="SUPFAM" id="SSF48452">
    <property type="entry name" value="TPR-like"/>
    <property type="match status" value="1"/>
</dbReference>
<evidence type="ECO:0000256" key="1">
    <source>
        <dbReference type="ARBA" id="ARBA00012528"/>
    </source>
</evidence>
<dbReference type="EC" id="2.7.7.65" evidence="1"/>
<dbReference type="SMART" id="SM00267">
    <property type="entry name" value="GGDEF"/>
    <property type="match status" value="1"/>
</dbReference>
<protein>
    <recommendedName>
        <fullName evidence="1">diguanylate cyclase</fullName>
        <ecNumber evidence="1">2.7.7.65</ecNumber>
    </recommendedName>
</protein>
<dbReference type="Proteomes" id="UP000235828">
    <property type="component" value="Chromosome A"/>
</dbReference>
<dbReference type="Pfam" id="PF13185">
    <property type="entry name" value="GAF_2"/>
    <property type="match status" value="1"/>
</dbReference>
<organism evidence="5 6">
    <name type="scientific">Vibrio tapetis subsp. tapetis</name>
    <dbReference type="NCBI Taxonomy" id="1671868"/>
    <lineage>
        <taxon>Bacteria</taxon>
        <taxon>Pseudomonadati</taxon>
        <taxon>Pseudomonadota</taxon>
        <taxon>Gammaproteobacteria</taxon>
        <taxon>Vibrionales</taxon>
        <taxon>Vibrionaceae</taxon>
        <taxon>Vibrio</taxon>
    </lineage>
</organism>
<dbReference type="Gene3D" id="3.30.70.270">
    <property type="match status" value="1"/>
</dbReference>
<keyword evidence="3" id="KW-0802">TPR repeat</keyword>
<gene>
    <name evidence="5" type="ORF">VTAP4600_A0383</name>
</gene>
<dbReference type="PROSITE" id="PS50005">
    <property type="entry name" value="TPR"/>
    <property type="match status" value="1"/>
</dbReference>
<dbReference type="OrthoDB" id="9805474at2"/>
<dbReference type="InterPro" id="IPR011990">
    <property type="entry name" value="TPR-like_helical_dom_sf"/>
</dbReference>
<dbReference type="PROSITE" id="PS50887">
    <property type="entry name" value="GGDEF"/>
    <property type="match status" value="1"/>
</dbReference>
<evidence type="ECO:0000313" key="5">
    <source>
        <dbReference type="EMBL" id="SON48362.1"/>
    </source>
</evidence>
<dbReference type="SUPFAM" id="SSF55073">
    <property type="entry name" value="Nucleotide cyclase"/>
    <property type="match status" value="1"/>
</dbReference>
<name>A0A2N8Z905_9VIBR</name>
<dbReference type="AlphaFoldDB" id="A0A2N8Z905"/>
<evidence type="ECO:0000259" key="4">
    <source>
        <dbReference type="PROSITE" id="PS50887"/>
    </source>
</evidence>
<dbReference type="EMBL" id="LT960611">
    <property type="protein sequence ID" value="SON48362.1"/>
    <property type="molecule type" value="Genomic_DNA"/>
</dbReference>
<dbReference type="Gene3D" id="3.30.450.40">
    <property type="match status" value="1"/>
</dbReference>
<reference evidence="5 6" key="1">
    <citation type="submission" date="2017-10" db="EMBL/GenBank/DDBJ databases">
        <authorList>
            <person name="Banno H."/>
            <person name="Chua N.-H."/>
        </authorList>
    </citation>
    <scope>NUCLEOTIDE SEQUENCE [LARGE SCALE GENOMIC DNA]</scope>
    <source>
        <strain evidence="5">Vibrio tapetis CECT4600</strain>
    </source>
</reference>
<evidence type="ECO:0000256" key="2">
    <source>
        <dbReference type="ARBA" id="ARBA00034247"/>
    </source>
</evidence>
<sequence length="685" mass="79742">MNSAKWLSYLVDDIRHLPTTASADEVLQKLQNLQILANKQNIHVPLEYQAVYEGYAQYRNGELIPAMKQFFDCVSLCNSAHQEYLLHFSYFNIGTIFGMLGDHLHASEFLTKAENIQNFQDDILYALIQNNIGDLLEQLDKNEEALTYFSKAISLVETLGQHEYSLLSYINVANVYIKLNRLPNSLATLQHLKPLIQSNERYLSFYYQAKGRYFQVQGKYKEAEQRFLSAILAIKNCHHQYYQAEMTLDLCHVLLETRQFERLDVYLNEGLDLAKQVGTDKLIDDFNDLLLKRMDEQDDFKDKQRNYDLLLHSYQKARQSARARETSYLQQIYQLNMDRLKLESAQDINSNLSMVNNIGQYISTCDNFKDIISQLTNDLSRLFIIDTLAIAFYHPDKQQMHIEHYYDEGEVKQPFSLTFGDEASFFEYCARNNRPLYFNNMDAQKKQQLLNGTAIHEGNNSLMFAPISIDGKVKAVFTMQSIQCFAYQTYHYELFLQLATYMSIAIENQLNRKKLTKLSQTDHLTQLWNRQSLDIHFEDLMLTPPKQLSFLMFDIDCYKEFNDHYGHIKGDETLVGIANLISDFFGCVEAKVYRYGGDEFVVIVHSHSAEHVSNHVTRLQEALYQFNLPNAKSHCADRLSLSIGIAHIQNQAQKLTLSHCLHKADMALYQAKRMGRNRYVEQYYT</sequence>
<dbReference type="PANTHER" id="PTHR45138">
    <property type="entry name" value="REGULATORY COMPONENTS OF SENSORY TRANSDUCTION SYSTEM"/>
    <property type="match status" value="1"/>
</dbReference>
<dbReference type="GO" id="GO:0052621">
    <property type="term" value="F:diguanylate cyclase activity"/>
    <property type="evidence" value="ECO:0007669"/>
    <property type="project" value="UniProtKB-EC"/>
</dbReference>
<feature type="repeat" description="TPR" evidence="3">
    <location>
        <begin position="126"/>
        <end position="159"/>
    </location>
</feature>
<dbReference type="SUPFAM" id="SSF55781">
    <property type="entry name" value="GAF domain-like"/>
    <property type="match status" value="1"/>
</dbReference>
<dbReference type="InterPro" id="IPR043128">
    <property type="entry name" value="Rev_trsase/Diguanyl_cyclase"/>
</dbReference>
<dbReference type="GO" id="GO:1902201">
    <property type="term" value="P:negative regulation of bacterial-type flagellum-dependent cell motility"/>
    <property type="evidence" value="ECO:0007669"/>
    <property type="project" value="TreeGrafter"/>
</dbReference>
<dbReference type="Pfam" id="PF00990">
    <property type="entry name" value="GGDEF"/>
    <property type="match status" value="1"/>
</dbReference>
<evidence type="ECO:0000256" key="3">
    <source>
        <dbReference type="PROSITE-ProRule" id="PRU00339"/>
    </source>
</evidence>
<proteinExistence type="predicted"/>
<dbReference type="GO" id="GO:0043709">
    <property type="term" value="P:cell adhesion involved in single-species biofilm formation"/>
    <property type="evidence" value="ECO:0007669"/>
    <property type="project" value="TreeGrafter"/>
</dbReference>
<dbReference type="InterPro" id="IPR050469">
    <property type="entry name" value="Diguanylate_Cyclase"/>
</dbReference>
<evidence type="ECO:0000313" key="6">
    <source>
        <dbReference type="Proteomes" id="UP000235828"/>
    </source>
</evidence>
<dbReference type="KEGG" id="vta:A0383"/>
<dbReference type="CDD" id="cd01949">
    <property type="entry name" value="GGDEF"/>
    <property type="match status" value="1"/>
</dbReference>
<feature type="domain" description="GGDEF" evidence="4">
    <location>
        <begin position="546"/>
        <end position="684"/>
    </location>
</feature>
<dbReference type="InterPro" id="IPR029016">
    <property type="entry name" value="GAF-like_dom_sf"/>
</dbReference>
<dbReference type="Gene3D" id="1.25.40.10">
    <property type="entry name" value="Tetratricopeptide repeat domain"/>
    <property type="match status" value="1"/>
</dbReference>
<dbReference type="InterPro" id="IPR003018">
    <property type="entry name" value="GAF"/>
</dbReference>
<dbReference type="NCBIfam" id="TIGR00254">
    <property type="entry name" value="GGDEF"/>
    <property type="match status" value="1"/>
</dbReference>